<protein>
    <submittedName>
        <fullName evidence="1">Uncharacterized protein</fullName>
    </submittedName>
</protein>
<sequence length="376" mass="43516">MIKEPRTLERRFIRSVLKKGFFITASGCKNIVTENGQIILISTSKSTDSLRISKNQIRSAIRYMQVYRTSIIKDMQCISKYSSALFGILIEIFKGESKLQTLKNGLFRLSLLGVRFYASGLEKDPFLRGEFKKLGGNFVLFNYYQLLETSFDWITWLEQTNSYALIDSGSYSDFRTKQKAKKVSFQQLELFEDELLNSYYIEGYAQFINQNQDNCRIIGFFPFDVVGDPKKTKENYQLLKQQTNATIYPVWQFTDSLEELRQLVDEEHEFIAIGGAVPYLSNRIEKVRAVLEEVYRIFPTVNFHFLGVANELLLEFPCFSADGTAFINARRNKTKKIYLEDGTRIPASAEMTTLEVIQQNLRFLMGLESNNPSFNF</sequence>
<dbReference type="Proteomes" id="UP001439875">
    <property type="component" value="Unassembled WGS sequence"/>
</dbReference>
<name>A0ACC6SGJ0_9BACI</name>
<evidence type="ECO:0000313" key="2">
    <source>
        <dbReference type="Proteomes" id="UP001439875"/>
    </source>
</evidence>
<proteinExistence type="predicted"/>
<organism evidence="1 2">
    <name type="scientific">Robertmurraya yapensis</name>
    <name type="common">ex Hitch et al 2024</name>
    <dbReference type="NCBI Taxonomy" id="3133160"/>
    <lineage>
        <taxon>Bacteria</taxon>
        <taxon>Bacillati</taxon>
        <taxon>Bacillota</taxon>
        <taxon>Bacilli</taxon>
        <taxon>Bacillales</taxon>
        <taxon>Bacillaceae</taxon>
        <taxon>Robertmurraya</taxon>
    </lineage>
</organism>
<comment type="caution">
    <text evidence="1">The sequence shown here is derived from an EMBL/GenBank/DDBJ whole genome shotgun (WGS) entry which is preliminary data.</text>
</comment>
<reference evidence="1" key="1">
    <citation type="submission" date="2024-03" db="EMBL/GenBank/DDBJ databases">
        <title>Human intestinal bacterial collection.</title>
        <authorList>
            <person name="Pauvert C."/>
            <person name="Hitch T.C.A."/>
            <person name="Clavel T."/>
        </authorList>
    </citation>
    <scope>NUCLEOTIDE SEQUENCE</scope>
    <source>
        <strain evidence="1">CLA-AA-H227</strain>
    </source>
</reference>
<keyword evidence="2" id="KW-1185">Reference proteome</keyword>
<dbReference type="EMBL" id="JBBMEW010000029">
    <property type="protein sequence ID" value="MEQ2529153.1"/>
    <property type="molecule type" value="Genomic_DNA"/>
</dbReference>
<gene>
    <name evidence="1" type="ORF">WMO40_20990</name>
</gene>
<accession>A0ACC6SGJ0</accession>
<evidence type="ECO:0000313" key="1">
    <source>
        <dbReference type="EMBL" id="MEQ2529153.1"/>
    </source>
</evidence>